<dbReference type="CDD" id="cd00073">
    <property type="entry name" value="H15"/>
    <property type="match status" value="1"/>
</dbReference>
<dbReference type="GO" id="GO:0006334">
    <property type="term" value="P:nucleosome assembly"/>
    <property type="evidence" value="ECO:0007669"/>
    <property type="project" value="InterPro"/>
</dbReference>
<dbReference type="EMBL" id="CAJVPQ010007384">
    <property type="protein sequence ID" value="CAG8696204.1"/>
    <property type="molecule type" value="Genomic_DNA"/>
</dbReference>
<dbReference type="GO" id="GO:0005634">
    <property type="term" value="C:nucleus"/>
    <property type="evidence" value="ECO:0007669"/>
    <property type="project" value="UniProtKB-SubCell"/>
</dbReference>
<dbReference type="Gene3D" id="1.10.10.10">
    <property type="entry name" value="Winged helix-like DNA-binding domain superfamily/Winged helix DNA-binding domain"/>
    <property type="match status" value="1"/>
</dbReference>
<dbReference type="GO" id="GO:0030527">
    <property type="term" value="F:structural constituent of chromatin"/>
    <property type="evidence" value="ECO:0007669"/>
    <property type="project" value="InterPro"/>
</dbReference>
<evidence type="ECO:0000256" key="1">
    <source>
        <dbReference type="ARBA" id="ARBA00004123"/>
    </source>
</evidence>
<evidence type="ECO:0000256" key="5">
    <source>
        <dbReference type="ARBA" id="ARBA00023125"/>
    </source>
</evidence>
<comment type="similarity">
    <text evidence="7">Belongs to the histone H1/H5 family.</text>
</comment>
<reference evidence="9" key="1">
    <citation type="submission" date="2021-06" db="EMBL/GenBank/DDBJ databases">
        <authorList>
            <person name="Kallberg Y."/>
            <person name="Tangrot J."/>
            <person name="Rosling A."/>
        </authorList>
    </citation>
    <scope>NUCLEOTIDE SEQUENCE</scope>
    <source>
        <strain evidence="9">UK204</strain>
    </source>
</reference>
<accession>A0A9N9EVG0</accession>
<organism evidence="9 10">
    <name type="scientific">Funneliformis caledonium</name>
    <dbReference type="NCBI Taxonomy" id="1117310"/>
    <lineage>
        <taxon>Eukaryota</taxon>
        <taxon>Fungi</taxon>
        <taxon>Fungi incertae sedis</taxon>
        <taxon>Mucoromycota</taxon>
        <taxon>Glomeromycotina</taxon>
        <taxon>Glomeromycetes</taxon>
        <taxon>Glomerales</taxon>
        <taxon>Glomeraceae</taxon>
        <taxon>Funneliformis</taxon>
    </lineage>
</organism>
<dbReference type="PANTHER" id="PTHR11467:SF36">
    <property type="entry name" value="HISTONE 24-RELATED"/>
    <property type="match status" value="1"/>
</dbReference>
<evidence type="ECO:0000259" key="8">
    <source>
        <dbReference type="PROSITE" id="PS51504"/>
    </source>
</evidence>
<dbReference type="GO" id="GO:0045910">
    <property type="term" value="P:negative regulation of DNA recombination"/>
    <property type="evidence" value="ECO:0007669"/>
    <property type="project" value="TreeGrafter"/>
</dbReference>
<dbReference type="SMART" id="SM00526">
    <property type="entry name" value="H15"/>
    <property type="match status" value="1"/>
</dbReference>
<protein>
    <recommendedName>
        <fullName evidence="3">Histone H1</fullName>
    </recommendedName>
</protein>
<dbReference type="GO" id="GO:0031492">
    <property type="term" value="F:nucleosomal DNA binding"/>
    <property type="evidence" value="ECO:0007669"/>
    <property type="project" value="TreeGrafter"/>
</dbReference>
<dbReference type="SUPFAM" id="SSF46785">
    <property type="entry name" value="Winged helix' DNA-binding domain"/>
    <property type="match status" value="1"/>
</dbReference>
<evidence type="ECO:0000256" key="2">
    <source>
        <dbReference type="ARBA" id="ARBA00004286"/>
    </source>
</evidence>
<comment type="subcellular location">
    <subcellularLocation>
        <location evidence="2">Chromosome</location>
    </subcellularLocation>
    <subcellularLocation>
        <location evidence="1 7">Nucleus</location>
    </subcellularLocation>
</comment>
<keyword evidence="6 7" id="KW-0539">Nucleus</keyword>
<dbReference type="PRINTS" id="PR00624">
    <property type="entry name" value="HISTONEH5"/>
</dbReference>
<evidence type="ECO:0000256" key="4">
    <source>
        <dbReference type="ARBA" id="ARBA00022454"/>
    </source>
</evidence>
<feature type="non-terminal residue" evidence="9">
    <location>
        <position position="125"/>
    </location>
</feature>
<dbReference type="Proteomes" id="UP000789570">
    <property type="component" value="Unassembled WGS sequence"/>
</dbReference>
<dbReference type="InterPro" id="IPR005818">
    <property type="entry name" value="Histone_H1/H5_H15"/>
</dbReference>
<evidence type="ECO:0000256" key="6">
    <source>
        <dbReference type="ARBA" id="ARBA00023242"/>
    </source>
</evidence>
<keyword evidence="4 7" id="KW-0158">Chromosome</keyword>
<keyword evidence="5 7" id="KW-0238">DNA-binding</keyword>
<dbReference type="PROSITE" id="PS51504">
    <property type="entry name" value="H15"/>
    <property type="match status" value="1"/>
</dbReference>
<dbReference type="GO" id="GO:0030261">
    <property type="term" value="P:chromosome condensation"/>
    <property type="evidence" value="ECO:0007669"/>
    <property type="project" value="TreeGrafter"/>
</dbReference>
<name>A0A9N9EVG0_9GLOM</name>
<dbReference type="InterPro" id="IPR036390">
    <property type="entry name" value="WH_DNA-bd_sf"/>
</dbReference>
<dbReference type="PANTHER" id="PTHR11467">
    <property type="entry name" value="HISTONE H1"/>
    <property type="match status" value="1"/>
</dbReference>
<comment type="caution">
    <text evidence="9">The sequence shown here is derived from an EMBL/GenBank/DDBJ whole genome shotgun (WGS) entry which is preliminary data.</text>
</comment>
<evidence type="ECO:0000313" key="9">
    <source>
        <dbReference type="EMBL" id="CAG8696204.1"/>
    </source>
</evidence>
<dbReference type="GO" id="GO:0003690">
    <property type="term" value="F:double-stranded DNA binding"/>
    <property type="evidence" value="ECO:0007669"/>
    <property type="project" value="TreeGrafter"/>
</dbReference>
<evidence type="ECO:0000256" key="3">
    <source>
        <dbReference type="ARBA" id="ARBA00020833"/>
    </source>
</evidence>
<evidence type="ECO:0000313" key="10">
    <source>
        <dbReference type="Proteomes" id="UP000789570"/>
    </source>
</evidence>
<dbReference type="Pfam" id="PF00538">
    <property type="entry name" value="Linker_histone"/>
    <property type="match status" value="1"/>
</dbReference>
<dbReference type="AlphaFoldDB" id="A0A9N9EVG0"/>
<dbReference type="InterPro" id="IPR005819">
    <property type="entry name" value="H1/H5"/>
</dbReference>
<keyword evidence="10" id="KW-1185">Reference proteome</keyword>
<dbReference type="OrthoDB" id="1110759at2759"/>
<gene>
    <name evidence="9" type="ORF">FCALED_LOCUS13235</name>
</gene>
<proteinExistence type="inferred from homology"/>
<feature type="domain" description="H15" evidence="8">
    <location>
        <begin position="16"/>
        <end position="89"/>
    </location>
</feature>
<dbReference type="InterPro" id="IPR036388">
    <property type="entry name" value="WH-like_DNA-bd_sf"/>
</dbReference>
<dbReference type="GO" id="GO:0000786">
    <property type="term" value="C:nucleosome"/>
    <property type="evidence" value="ECO:0007669"/>
    <property type="project" value="InterPro"/>
</dbReference>
<evidence type="ECO:0000256" key="7">
    <source>
        <dbReference type="RuleBase" id="RU003894"/>
    </source>
</evidence>
<sequence length="125" mass="14318">MAKESSRLVNPKEVASHPKYEVMIQEAIVTLNERKGSSRQAIKNYILTTYKLPDNNLTNKRLRLAVKKGVNNGLLFFPNGPSGTIKLIKKEQIKKEKEEPEKKEKPSFFQNGPSDTIKYVMIKKE</sequence>